<dbReference type="RefSeq" id="YP_009612031.1">
    <property type="nucleotide sequence ID" value="NC_042013.1"/>
</dbReference>
<proteinExistence type="predicted"/>
<dbReference type="EMBL" id="MF403008">
    <property type="protein sequence ID" value="AUZ95125.1"/>
    <property type="molecule type" value="Genomic_DNA"/>
</dbReference>
<evidence type="ECO:0000313" key="2">
    <source>
        <dbReference type="Proteomes" id="UP000223025"/>
    </source>
</evidence>
<dbReference type="GeneID" id="40088369"/>
<organism evidence="1 2">
    <name type="scientific">Agrobacterium phage Atu_ph07</name>
    <dbReference type="NCBI Taxonomy" id="2024264"/>
    <lineage>
        <taxon>Viruses</taxon>
        <taxon>Duplodnaviria</taxon>
        <taxon>Heunggongvirae</taxon>
        <taxon>Uroviricota</taxon>
        <taxon>Caudoviricetes</taxon>
        <taxon>Polybotosvirus</taxon>
        <taxon>Polybotosvirus Atuph07</taxon>
    </lineage>
</organism>
<protein>
    <submittedName>
        <fullName evidence="1">Uncharacterized protein</fullName>
    </submittedName>
</protein>
<sequence length="86" mass="9697">MKYIRSASRWFSSAPEWTGEGKPVIIFSGSVDITTNNISDIFPVSKSSSDFYLTFSTSEGFHLKIKDGKLFSNITFFDVIRIVEGF</sequence>
<dbReference type="Proteomes" id="UP000223025">
    <property type="component" value="Segment"/>
</dbReference>
<accession>A0A2L0V023</accession>
<name>A0A2L0V023_9CAUD</name>
<evidence type="ECO:0000313" key="1">
    <source>
        <dbReference type="EMBL" id="AUZ95125.1"/>
    </source>
</evidence>
<reference evidence="1 2" key="1">
    <citation type="submission" date="2017-06" db="EMBL/GenBank/DDBJ databases">
        <authorList>
            <person name="Kim H.J."/>
            <person name="Triplett B.A."/>
        </authorList>
    </citation>
    <scope>NUCLEOTIDE SEQUENCE [LARGE SCALE GENOMIC DNA]</scope>
</reference>
<keyword evidence="2" id="KW-1185">Reference proteome</keyword>
<dbReference type="KEGG" id="vg:40088369"/>